<dbReference type="PANTHER" id="PTHR35526:SF3">
    <property type="entry name" value="ANTI-SIGMA-F FACTOR RSBW"/>
    <property type="match status" value="1"/>
</dbReference>
<evidence type="ECO:0000256" key="1">
    <source>
        <dbReference type="ARBA" id="ARBA00022527"/>
    </source>
</evidence>
<organism evidence="3 4">
    <name type="scientific">Streptomyces crystallinus</name>
    <dbReference type="NCBI Taxonomy" id="68191"/>
    <lineage>
        <taxon>Bacteria</taxon>
        <taxon>Bacillati</taxon>
        <taxon>Actinomycetota</taxon>
        <taxon>Actinomycetes</taxon>
        <taxon>Kitasatosporales</taxon>
        <taxon>Streptomycetaceae</taxon>
        <taxon>Streptomyces</taxon>
    </lineage>
</organism>
<dbReference type="CDD" id="cd16936">
    <property type="entry name" value="HATPase_RsbW-like"/>
    <property type="match status" value="1"/>
</dbReference>
<dbReference type="Gene3D" id="3.30.565.10">
    <property type="entry name" value="Histidine kinase-like ATPase, C-terminal domain"/>
    <property type="match status" value="1"/>
</dbReference>
<sequence>MTLTAAAASAASPTASLSQRFTAAFAPDPARVPDLRRLTSEHLCRWKVFGAVAEDIVLAVSELVTNAVQHGHGEGTLTVRYDAGALHIEVADHNRAPATVRMAREDDVSGRGLLLVDALAEKWGVSNEGTTTWCRFVIRTTTPPLSVALPAKPVLAAVRRSGRDPAWD</sequence>
<dbReference type="InterPro" id="IPR036890">
    <property type="entry name" value="HATPase_C_sf"/>
</dbReference>
<keyword evidence="1" id="KW-0418">Kinase</keyword>
<accession>A0ABN1GIG5</accession>
<dbReference type="Pfam" id="PF13581">
    <property type="entry name" value="HATPase_c_2"/>
    <property type="match status" value="1"/>
</dbReference>
<name>A0ABN1GIG5_9ACTN</name>
<dbReference type="EMBL" id="BAAACA010000034">
    <property type="protein sequence ID" value="GAA0612190.1"/>
    <property type="molecule type" value="Genomic_DNA"/>
</dbReference>
<keyword evidence="4" id="KW-1185">Reference proteome</keyword>
<comment type="caution">
    <text evidence="3">The sequence shown here is derived from an EMBL/GenBank/DDBJ whole genome shotgun (WGS) entry which is preliminary data.</text>
</comment>
<proteinExistence type="predicted"/>
<evidence type="ECO:0000313" key="4">
    <source>
        <dbReference type="Proteomes" id="UP001500668"/>
    </source>
</evidence>
<dbReference type="SUPFAM" id="SSF55874">
    <property type="entry name" value="ATPase domain of HSP90 chaperone/DNA topoisomerase II/histidine kinase"/>
    <property type="match status" value="1"/>
</dbReference>
<protein>
    <recommendedName>
        <fullName evidence="2">Histidine kinase/HSP90-like ATPase domain-containing protein</fullName>
    </recommendedName>
</protein>
<dbReference type="InterPro" id="IPR050267">
    <property type="entry name" value="Anti-sigma-factor_SerPK"/>
</dbReference>
<dbReference type="PANTHER" id="PTHR35526">
    <property type="entry name" value="ANTI-SIGMA-F FACTOR RSBW-RELATED"/>
    <property type="match status" value="1"/>
</dbReference>
<keyword evidence="1" id="KW-0808">Transferase</keyword>
<evidence type="ECO:0000259" key="2">
    <source>
        <dbReference type="Pfam" id="PF13581"/>
    </source>
</evidence>
<dbReference type="RefSeq" id="WP_344076362.1">
    <property type="nucleotide sequence ID" value="NZ_BAAACA010000034.1"/>
</dbReference>
<evidence type="ECO:0000313" key="3">
    <source>
        <dbReference type="EMBL" id="GAA0612190.1"/>
    </source>
</evidence>
<gene>
    <name evidence="3" type="ORF">GCM10010394_47510</name>
</gene>
<dbReference type="Proteomes" id="UP001500668">
    <property type="component" value="Unassembled WGS sequence"/>
</dbReference>
<keyword evidence="1" id="KW-0723">Serine/threonine-protein kinase</keyword>
<feature type="domain" description="Histidine kinase/HSP90-like ATPase" evidence="2">
    <location>
        <begin position="25"/>
        <end position="134"/>
    </location>
</feature>
<reference evidence="3 4" key="1">
    <citation type="journal article" date="2019" name="Int. J. Syst. Evol. Microbiol.">
        <title>The Global Catalogue of Microorganisms (GCM) 10K type strain sequencing project: providing services to taxonomists for standard genome sequencing and annotation.</title>
        <authorList>
            <consortium name="The Broad Institute Genomics Platform"/>
            <consortium name="The Broad Institute Genome Sequencing Center for Infectious Disease"/>
            <person name="Wu L."/>
            <person name="Ma J."/>
        </authorList>
    </citation>
    <scope>NUCLEOTIDE SEQUENCE [LARGE SCALE GENOMIC DNA]</scope>
    <source>
        <strain evidence="3 4">JCM 5067</strain>
    </source>
</reference>
<dbReference type="InterPro" id="IPR003594">
    <property type="entry name" value="HATPase_dom"/>
</dbReference>